<accession>A0A9D1P8E4</accession>
<organism evidence="9 10">
    <name type="scientific">Candidatus Ornithocaccomicrobium faecavium</name>
    <dbReference type="NCBI Taxonomy" id="2840890"/>
    <lineage>
        <taxon>Bacteria</taxon>
        <taxon>Bacillati</taxon>
        <taxon>Bacillota</taxon>
        <taxon>Clostridia</taxon>
        <taxon>Candidatus Ornithocaccomicrobium</taxon>
    </lineage>
</organism>
<dbReference type="PROSITE" id="PS50928">
    <property type="entry name" value="ABC_TM1"/>
    <property type="match status" value="1"/>
</dbReference>
<dbReference type="InterPro" id="IPR035906">
    <property type="entry name" value="MetI-like_sf"/>
</dbReference>
<keyword evidence="4 7" id="KW-0812">Transmembrane</keyword>
<keyword evidence="2 7" id="KW-0813">Transport</keyword>
<dbReference type="GO" id="GO:0055085">
    <property type="term" value="P:transmembrane transport"/>
    <property type="evidence" value="ECO:0007669"/>
    <property type="project" value="InterPro"/>
</dbReference>
<sequence length="308" mass="34488">MSSNSRRGISRFARAVRENWQLFVLLAPGFIYVLIFHYIPMYGVQIAFKNYSTRLGIWGSNWVGLKHFMRFLEYPAFAQIVSNTLTLSLYSIATFPCAVIAAMLLNELNNMKFKRVVQMVSYAPHFISTVVLVGMIDIFFSRSNGLINNLVEALGGTRFDYITSSACFPHLYVWSGVWQNLGWNTIIYLAALAGVSPEMQEAARIDGASRLQIVYHINLPTILPTVMTMLILSCGNVLSVGFEKVFLMQNSLNLDASQVISTYVYEVGINGAQFSYSTAIGLFNTVVNVLVLILVNNISRRLSAVSIW</sequence>
<dbReference type="EMBL" id="DVOT01000169">
    <property type="protein sequence ID" value="HIV28177.1"/>
    <property type="molecule type" value="Genomic_DNA"/>
</dbReference>
<keyword evidence="3" id="KW-1003">Cell membrane</keyword>
<comment type="similarity">
    <text evidence="7">Belongs to the binding-protein-dependent transport system permease family.</text>
</comment>
<protein>
    <submittedName>
        <fullName evidence="9">Sugar ABC transporter permease</fullName>
    </submittedName>
</protein>
<feature type="transmembrane region" description="Helical" evidence="7">
    <location>
        <begin position="120"/>
        <end position="140"/>
    </location>
</feature>
<feature type="transmembrane region" description="Helical" evidence="7">
    <location>
        <begin position="20"/>
        <end position="39"/>
    </location>
</feature>
<reference evidence="9" key="2">
    <citation type="journal article" date="2021" name="PeerJ">
        <title>Extensive microbial diversity within the chicken gut microbiome revealed by metagenomics and culture.</title>
        <authorList>
            <person name="Gilroy R."/>
            <person name="Ravi A."/>
            <person name="Getino M."/>
            <person name="Pursley I."/>
            <person name="Horton D.L."/>
            <person name="Alikhan N.F."/>
            <person name="Baker D."/>
            <person name="Gharbi K."/>
            <person name="Hall N."/>
            <person name="Watson M."/>
            <person name="Adriaenssens E.M."/>
            <person name="Foster-Nyarko E."/>
            <person name="Jarju S."/>
            <person name="Secka A."/>
            <person name="Antonio M."/>
            <person name="Oren A."/>
            <person name="Chaudhuri R.R."/>
            <person name="La Ragione R."/>
            <person name="Hildebrand F."/>
            <person name="Pallen M.J."/>
        </authorList>
    </citation>
    <scope>NUCLEOTIDE SEQUENCE</scope>
    <source>
        <strain evidence="9">CHK183-6373</strain>
    </source>
</reference>
<name>A0A9D1P8E4_9FIRM</name>
<dbReference type="Gene3D" id="1.10.3720.10">
    <property type="entry name" value="MetI-like"/>
    <property type="match status" value="1"/>
</dbReference>
<keyword evidence="6 7" id="KW-0472">Membrane</keyword>
<reference evidence="9" key="1">
    <citation type="submission" date="2020-10" db="EMBL/GenBank/DDBJ databases">
        <authorList>
            <person name="Gilroy R."/>
        </authorList>
    </citation>
    <scope>NUCLEOTIDE SEQUENCE</scope>
    <source>
        <strain evidence="9">CHK183-6373</strain>
    </source>
</reference>
<dbReference type="CDD" id="cd06261">
    <property type="entry name" value="TM_PBP2"/>
    <property type="match status" value="1"/>
</dbReference>
<feature type="transmembrane region" description="Helical" evidence="7">
    <location>
        <begin position="177"/>
        <end position="196"/>
    </location>
</feature>
<evidence type="ECO:0000256" key="4">
    <source>
        <dbReference type="ARBA" id="ARBA00022692"/>
    </source>
</evidence>
<dbReference type="PANTHER" id="PTHR43227">
    <property type="entry name" value="BLL4140 PROTEIN"/>
    <property type="match status" value="1"/>
</dbReference>
<dbReference type="SUPFAM" id="SSF161098">
    <property type="entry name" value="MetI-like"/>
    <property type="match status" value="1"/>
</dbReference>
<dbReference type="InterPro" id="IPR050809">
    <property type="entry name" value="UgpAE/MalFG_permease"/>
</dbReference>
<dbReference type="InterPro" id="IPR000515">
    <property type="entry name" value="MetI-like"/>
</dbReference>
<feature type="domain" description="ABC transmembrane type-1" evidence="8">
    <location>
        <begin position="80"/>
        <end position="295"/>
    </location>
</feature>
<evidence type="ECO:0000313" key="10">
    <source>
        <dbReference type="Proteomes" id="UP000886884"/>
    </source>
</evidence>
<dbReference type="Proteomes" id="UP000886884">
    <property type="component" value="Unassembled WGS sequence"/>
</dbReference>
<evidence type="ECO:0000256" key="2">
    <source>
        <dbReference type="ARBA" id="ARBA00022448"/>
    </source>
</evidence>
<dbReference type="AlphaFoldDB" id="A0A9D1P8E4"/>
<feature type="transmembrane region" description="Helical" evidence="7">
    <location>
        <begin position="217"/>
        <end position="242"/>
    </location>
</feature>
<comment type="subcellular location">
    <subcellularLocation>
        <location evidence="1 7">Cell membrane</location>
        <topology evidence="1 7">Multi-pass membrane protein</topology>
    </subcellularLocation>
</comment>
<evidence type="ECO:0000313" key="9">
    <source>
        <dbReference type="EMBL" id="HIV28177.1"/>
    </source>
</evidence>
<evidence type="ECO:0000256" key="6">
    <source>
        <dbReference type="ARBA" id="ARBA00023136"/>
    </source>
</evidence>
<feature type="transmembrane region" description="Helical" evidence="7">
    <location>
        <begin position="87"/>
        <end position="108"/>
    </location>
</feature>
<comment type="caution">
    <text evidence="9">The sequence shown here is derived from an EMBL/GenBank/DDBJ whole genome shotgun (WGS) entry which is preliminary data.</text>
</comment>
<feature type="transmembrane region" description="Helical" evidence="7">
    <location>
        <begin position="274"/>
        <end position="295"/>
    </location>
</feature>
<dbReference type="GO" id="GO:0005886">
    <property type="term" value="C:plasma membrane"/>
    <property type="evidence" value="ECO:0007669"/>
    <property type="project" value="UniProtKB-SubCell"/>
</dbReference>
<dbReference type="Pfam" id="PF00528">
    <property type="entry name" value="BPD_transp_1"/>
    <property type="match status" value="1"/>
</dbReference>
<evidence type="ECO:0000256" key="5">
    <source>
        <dbReference type="ARBA" id="ARBA00022989"/>
    </source>
</evidence>
<evidence type="ECO:0000259" key="8">
    <source>
        <dbReference type="PROSITE" id="PS50928"/>
    </source>
</evidence>
<evidence type="ECO:0000256" key="7">
    <source>
        <dbReference type="RuleBase" id="RU363032"/>
    </source>
</evidence>
<evidence type="ECO:0000256" key="1">
    <source>
        <dbReference type="ARBA" id="ARBA00004651"/>
    </source>
</evidence>
<evidence type="ECO:0000256" key="3">
    <source>
        <dbReference type="ARBA" id="ARBA00022475"/>
    </source>
</evidence>
<gene>
    <name evidence="9" type="ORF">IAA64_09410</name>
</gene>
<dbReference type="PANTHER" id="PTHR43227:SF11">
    <property type="entry name" value="BLL4140 PROTEIN"/>
    <property type="match status" value="1"/>
</dbReference>
<keyword evidence="5 7" id="KW-1133">Transmembrane helix</keyword>
<proteinExistence type="inferred from homology"/>